<feature type="compositionally biased region" description="Basic and acidic residues" evidence="11">
    <location>
        <begin position="12"/>
        <end position="29"/>
    </location>
</feature>
<feature type="transmembrane region" description="Helical" evidence="10">
    <location>
        <begin position="427"/>
        <end position="444"/>
    </location>
</feature>
<accession>A0A542ZSA8</accession>
<evidence type="ECO:0000313" key="14">
    <source>
        <dbReference type="EMBL" id="TQL63130.1"/>
    </source>
</evidence>
<comment type="subcellular location">
    <subcellularLocation>
        <location evidence="10">Cell membrane</location>
    </subcellularLocation>
    <subcellularLocation>
        <location evidence="1">Endomembrane system</location>
        <topology evidence="1">Multi-pass membrane protein</topology>
    </subcellularLocation>
</comment>
<evidence type="ECO:0000313" key="15">
    <source>
        <dbReference type="Proteomes" id="UP000316196"/>
    </source>
</evidence>
<feature type="transmembrane region" description="Helical" evidence="10">
    <location>
        <begin position="298"/>
        <end position="322"/>
    </location>
</feature>
<protein>
    <recommendedName>
        <fullName evidence="9 10">Polyprenol-phosphate-mannose--protein mannosyltransferase</fullName>
        <ecNumber evidence="10">2.4.1.-</ecNumber>
    </recommendedName>
</protein>
<evidence type="ECO:0000256" key="6">
    <source>
        <dbReference type="ARBA" id="ARBA00022692"/>
    </source>
</evidence>
<feature type="compositionally biased region" description="Polar residues" evidence="11">
    <location>
        <begin position="1"/>
        <end position="11"/>
    </location>
</feature>
<feature type="domain" description="Protein O-mannosyl-transferase C-terminal four TM" evidence="13">
    <location>
        <begin position="357"/>
        <end position="548"/>
    </location>
</feature>
<evidence type="ECO:0000259" key="12">
    <source>
        <dbReference type="Pfam" id="PF02366"/>
    </source>
</evidence>
<evidence type="ECO:0000259" key="13">
    <source>
        <dbReference type="Pfam" id="PF16192"/>
    </source>
</evidence>
<feature type="region of interest" description="Disordered" evidence="11">
    <location>
        <begin position="1"/>
        <end position="40"/>
    </location>
</feature>
<dbReference type="GO" id="GO:0012505">
    <property type="term" value="C:endomembrane system"/>
    <property type="evidence" value="ECO:0007669"/>
    <property type="project" value="UniProtKB-SubCell"/>
</dbReference>
<evidence type="ECO:0000256" key="8">
    <source>
        <dbReference type="ARBA" id="ARBA00023136"/>
    </source>
</evidence>
<evidence type="ECO:0000256" key="5">
    <source>
        <dbReference type="ARBA" id="ARBA00022679"/>
    </source>
</evidence>
<feature type="transmembrane region" description="Helical" evidence="10">
    <location>
        <begin position="52"/>
        <end position="71"/>
    </location>
</feature>
<keyword evidence="6 10" id="KW-0812">Transmembrane</keyword>
<feature type="transmembrane region" description="Helical" evidence="10">
    <location>
        <begin position="268"/>
        <end position="286"/>
    </location>
</feature>
<keyword evidence="7 10" id="KW-1133">Transmembrane helix</keyword>
<dbReference type="EC" id="2.4.1.-" evidence="10"/>
<dbReference type="AlphaFoldDB" id="A0A542ZSA8"/>
<dbReference type="InterPro" id="IPR027005">
    <property type="entry name" value="PMT-like"/>
</dbReference>
<name>A0A542ZSA8_9ACTN</name>
<keyword evidence="5 10" id="KW-0808">Transferase</keyword>
<dbReference type="GO" id="GO:0004169">
    <property type="term" value="F:dolichyl-phosphate-mannose-protein mannosyltransferase activity"/>
    <property type="evidence" value="ECO:0007669"/>
    <property type="project" value="UniProtKB-UniRule"/>
</dbReference>
<dbReference type="PANTHER" id="PTHR10050:SF46">
    <property type="entry name" value="PROTEIN O-MANNOSYL-TRANSFERASE 2"/>
    <property type="match status" value="1"/>
</dbReference>
<evidence type="ECO:0000256" key="7">
    <source>
        <dbReference type="ARBA" id="ARBA00022989"/>
    </source>
</evidence>
<reference evidence="14 15" key="1">
    <citation type="submission" date="2019-06" db="EMBL/GenBank/DDBJ databases">
        <title>Sequencing the genomes of 1000 actinobacteria strains.</title>
        <authorList>
            <person name="Klenk H.-P."/>
        </authorList>
    </citation>
    <scope>NUCLEOTIDE SEQUENCE [LARGE SCALE GENOMIC DNA]</scope>
    <source>
        <strain evidence="14 15">DSM 8251</strain>
    </source>
</reference>
<dbReference type="InterPro" id="IPR003342">
    <property type="entry name" value="ArnT-like_N"/>
</dbReference>
<sequence length="549" mass="61326">MSKTRTASEPTSSRDRSTREGEGDDHARTPGETQVTPTRITRLRPALPDDGWMGWAVSLMVTALAFILRVVNLGYPNKLVFDETYYAKDGWSVFQYGYERAWSDDANDLITQGDLSGLQDAPSFVVHPPVGKLLIGLGEWMFGMDAFGWRIMSAIFGSLLILVIIRMTRRLSRSILVGALAGVLLCFDGLHFVMSRIALLDIFQAFFTLAAVAALLVDRDWFRNRLADHLHSNKLQSLDGAFGPVLFWRPWRLVAGVLFGLACATKWNSVYVLAAFSVLSVFWDVGARRLAGARHRAFLALLIDAPIAFVYHVIVAVIVYIASWFRWLTTTGGYARDWGEQNPDATITKVLGKPLASLWDYHEQIFGFHTGDFIRGQEHTYQSDPIGWLIIGRPIGIDAVNSIAPGADGCPGPEECIRVISAIGTPVLWWGGVAALIVAVFWWIGNQDWRFGVPIVGLASVWFPWFSQTDRPLFYFYAILIIPFTVVALALVLGKLIGEGRQTWRPGVIIAGAFTAVVILNFGFFHPILTDGLLTQPQWQARMWFDRWI</sequence>
<feature type="transmembrane region" description="Helical" evidence="10">
    <location>
        <begin position="147"/>
        <end position="167"/>
    </location>
</feature>
<keyword evidence="15" id="KW-1185">Reference proteome</keyword>
<evidence type="ECO:0000256" key="2">
    <source>
        <dbReference type="ARBA" id="ARBA00004922"/>
    </source>
</evidence>
<feature type="transmembrane region" description="Helical" evidence="10">
    <location>
        <begin position="174"/>
        <end position="192"/>
    </location>
</feature>
<keyword evidence="4 10" id="KW-0328">Glycosyltransferase</keyword>
<feature type="transmembrane region" description="Helical" evidence="10">
    <location>
        <begin position="198"/>
        <end position="217"/>
    </location>
</feature>
<evidence type="ECO:0000256" key="4">
    <source>
        <dbReference type="ARBA" id="ARBA00022676"/>
    </source>
</evidence>
<dbReference type="GO" id="GO:0005886">
    <property type="term" value="C:plasma membrane"/>
    <property type="evidence" value="ECO:0007669"/>
    <property type="project" value="UniProtKB-SubCell"/>
</dbReference>
<evidence type="ECO:0000256" key="3">
    <source>
        <dbReference type="ARBA" id="ARBA00007222"/>
    </source>
</evidence>
<dbReference type="Pfam" id="PF02366">
    <property type="entry name" value="PMT"/>
    <property type="match status" value="1"/>
</dbReference>
<dbReference type="Pfam" id="PF16192">
    <property type="entry name" value="PMT_4TMC"/>
    <property type="match status" value="1"/>
</dbReference>
<dbReference type="Proteomes" id="UP000316196">
    <property type="component" value="Unassembled WGS sequence"/>
</dbReference>
<comment type="function">
    <text evidence="10">Protein O-mannosyltransferase that catalyzes the transfer of a single mannose residue from a polyprenol phospho-mannosyl lipidic donor to the hydroxyl group of selected serine and threonine residues in acceptor proteins.</text>
</comment>
<evidence type="ECO:0000256" key="9">
    <source>
        <dbReference type="ARBA" id="ARBA00093617"/>
    </source>
</evidence>
<keyword evidence="8 10" id="KW-0472">Membrane</keyword>
<organism evidence="14 15">
    <name type="scientific">Propioniferax innocua</name>
    <dbReference type="NCBI Taxonomy" id="1753"/>
    <lineage>
        <taxon>Bacteria</taxon>
        <taxon>Bacillati</taxon>
        <taxon>Actinomycetota</taxon>
        <taxon>Actinomycetes</taxon>
        <taxon>Propionibacteriales</taxon>
        <taxon>Propionibacteriaceae</taxon>
        <taxon>Propioniferax</taxon>
    </lineage>
</organism>
<dbReference type="PANTHER" id="PTHR10050">
    <property type="entry name" value="DOLICHYL-PHOSPHATE-MANNOSE--PROTEIN MANNOSYLTRANSFERASE"/>
    <property type="match status" value="1"/>
</dbReference>
<evidence type="ECO:0000256" key="11">
    <source>
        <dbReference type="SAM" id="MobiDB-lite"/>
    </source>
</evidence>
<proteinExistence type="inferred from homology"/>
<evidence type="ECO:0000256" key="10">
    <source>
        <dbReference type="RuleBase" id="RU367007"/>
    </source>
</evidence>
<feature type="transmembrane region" description="Helical" evidence="10">
    <location>
        <begin position="508"/>
        <end position="529"/>
    </location>
</feature>
<feature type="transmembrane region" description="Helical" evidence="10">
    <location>
        <begin position="474"/>
        <end position="496"/>
    </location>
</feature>
<gene>
    <name evidence="14" type="ORF">FB460_0931</name>
</gene>
<dbReference type="EMBL" id="VFOR01000001">
    <property type="protein sequence ID" value="TQL63130.1"/>
    <property type="molecule type" value="Genomic_DNA"/>
</dbReference>
<comment type="pathway">
    <text evidence="2 10">Protein modification; protein glycosylation.</text>
</comment>
<evidence type="ECO:0000256" key="1">
    <source>
        <dbReference type="ARBA" id="ARBA00004127"/>
    </source>
</evidence>
<comment type="similarity">
    <text evidence="3 10">Belongs to the glycosyltransferase 39 family.</text>
</comment>
<dbReference type="InterPro" id="IPR032421">
    <property type="entry name" value="PMT_4TMC"/>
</dbReference>
<comment type="caution">
    <text evidence="14">The sequence shown here is derived from an EMBL/GenBank/DDBJ whole genome shotgun (WGS) entry which is preliminary data.</text>
</comment>
<keyword evidence="10" id="KW-1003">Cell membrane</keyword>
<feature type="domain" description="ArnT-like N-terminal" evidence="12">
    <location>
        <begin position="60"/>
        <end position="279"/>
    </location>
</feature>
<dbReference type="UniPathway" id="UPA00378"/>